<evidence type="ECO:0000313" key="1">
    <source>
        <dbReference type="EMBL" id="MBB5491345.1"/>
    </source>
</evidence>
<gene>
    <name evidence="1" type="ORF">HNR07_002482</name>
</gene>
<accession>A0A840WHF6</accession>
<dbReference type="AlphaFoldDB" id="A0A840WHF6"/>
<protein>
    <submittedName>
        <fullName evidence="1">Uncharacterized protein</fullName>
    </submittedName>
</protein>
<comment type="caution">
    <text evidence="1">The sequence shown here is derived from an EMBL/GenBank/DDBJ whole genome shotgun (WGS) entry which is preliminary data.</text>
</comment>
<dbReference type="RefSeq" id="WP_184365050.1">
    <property type="nucleotide sequence ID" value="NZ_BAAAKM010000133.1"/>
</dbReference>
<dbReference type="EMBL" id="JACHDO010000001">
    <property type="protein sequence ID" value="MBB5491345.1"/>
    <property type="molecule type" value="Genomic_DNA"/>
</dbReference>
<name>A0A840WHF6_9ACTN</name>
<proteinExistence type="predicted"/>
<evidence type="ECO:0000313" key="2">
    <source>
        <dbReference type="Proteomes" id="UP000579647"/>
    </source>
</evidence>
<dbReference type="Proteomes" id="UP000579647">
    <property type="component" value="Unassembled WGS sequence"/>
</dbReference>
<keyword evidence="2" id="KW-1185">Reference proteome</keyword>
<sequence length="65" mass="7561">MTIPDPAKVDEYMRTAEQQLRNTDFHRGDAAERSSVAHVWLDMARLQHERVRDYATLTKETSTDV</sequence>
<reference evidence="1 2" key="1">
    <citation type="submission" date="2020-08" db="EMBL/GenBank/DDBJ databases">
        <title>Sequencing the genomes of 1000 actinobacteria strains.</title>
        <authorList>
            <person name="Klenk H.-P."/>
        </authorList>
    </citation>
    <scope>NUCLEOTIDE SEQUENCE [LARGE SCALE GENOMIC DNA]</scope>
    <source>
        <strain evidence="1 2">DSM 44598</strain>
    </source>
</reference>
<organism evidence="1 2">
    <name type="scientific">Nocardiopsis metallicus</name>
    <dbReference type="NCBI Taxonomy" id="179819"/>
    <lineage>
        <taxon>Bacteria</taxon>
        <taxon>Bacillati</taxon>
        <taxon>Actinomycetota</taxon>
        <taxon>Actinomycetes</taxon>
        <taxon>Streptosporangiales</taxon>
        <taxon>Nocardiopsidaceae</taxon>
        <taxon>Nocardiopsis</taxon>
    </lineage>
</organism>